<organism evidence="1 2">
    <name type="scientific">Streptomyces mirabilis</name>
    <dbReference type="NCBI Taxonomy" id="68239"/>
    <lineage>
        <taxon>Bacteria</taxon>
        <taxon>Bacillati</taxon>
        <taxon>Actinomycetota</taxon>
        <taxon>Actinomycetes</taxon>
        <taxon>Kitasatosporales</taxon>
        <taxon>Streptomycetaceae</taxon>
        <taxon>Streptomyces</taxon>
    </lineage>
</organism>
<dbReference type="RefSeq" id="WP_164406029.1">
    <property type="nucleotide sequence ID" value="NZ_CP107955.1"/>
</dbReference>
<gene>
    <name evidence="1" type="ORF">PU648_12390</name>
</gene>
<evidence type="ECO:0000313" key="2">
    <source>
        <dbReference type="Proteomes" id="UP001257627"/>
    </source>
</evidence>
<name>A0ABU3UGU4_9ACTN</name>
<reference evidence="1 2" key="1">
    <citation type="submission" date="2023-02" db="EMBL/GenBank/DDBJ databases">
        <authorList>
            <person name="Maleckis M."/>
        </authorList>
    </citation>
    <scope>NUCLEOTIDE SEQUENCE [LARGE SCALE GENOMIC DNA]</scope>
    <source>
        <strain evidence="1 2">P8-A2</strain>
    </source>
</reference>
<comment type="caution">
    <text evidence="1">The sequence shown here is derived from an EMBL/GenBank/DDBJ whole genome shotgun (WGS) entry which is preliminary data.</text>
</comment>
<keyword evidence="2" id="KW-1185">Reference proteome</keyword>
<accession>A0ABU3UGU4</accession>
<dbReference type="EMBL" id="JARAKF010000001">
    <property type="protein sequence ID" value="MDU8993146.1"/>
    <property type="molecule type" value="Genomic_DNA"/>
</dbReference>
<evidence type="ECO:0000313" key="1">
    <source>
        <dbReference type="EMBL" id="MDU8993146.1"/>
    </source>
</evidence>
<protein>
    <submittedName>
        <fullName evidence="1">Uncharacterized protein</fullName>
    </submittedName>
</protein>
<sequence>MLTRVPSGQQLRCLVVRVFRGALSFGDDVTPLAYQVLIDRRVIVLR</sequence>
<dbReference type="Proteomes" id="UP001257627">
    <property type="component" value="Unassembled WGS sequence"/>
</dbReference>
<proteinExistence type="predicted"/>